<evidence type="ECO:0000313" key="2">
    <source>
        <dbReference type="EMBL" id="MDS0221291.1"/>
    </source>
</evidence>
<evidence type="ECO:0000313" key="3">
    <source>
        <dbReference type="Proteomes" id="UP001253439"/>
    </source>
</evidence>
<proteinExistence type="predicted"/>
<comment type="caution">
    <text evidence="2">The sequence shown here is derived from an EMBL/GenBank/DDBJ whole genome shotgun (WGS) entry which is preliminary data.</text>
</comment>
<reference evidence="2 3" key="1">
    <citation type="submission" date="2022-06" db="EMBL/GenBank/DDBJ databases">
        <title>Haloarcula sp. a new haloarchaeum isolate from saline soil.</title>
        <authorList>
            <person name="Strakova D."/>
            <person name="Galisteo C."/>
            <person name="Sanchez-Porro C."/>
            <person name="Ventosa A."/>
        </authorList>
    </citation>
    <scope>NUCLEOTIDE SEQUENCE [LARGE SCALE GENOMIC DNA]</scope>
    <source>
        <strain evidence="2 3">S1AR25-5A</strain>
    </source>
</reference>
<feature type="compositionally biased region" description="Low complexity" evidence="1">
    <location>
        <begin position="1"/>
        <end position="17"/>
    </location>
</feature>
<keyword evidence="3" id="KW-1185">Reference proteome</keyword>
<evidence type="ECO:0000256" key="1">
    <source>
        <dbReference type="SAM" id="MobiDB-lite"/>
    </source>
</evidence>
<protein>
    <submittedName>
        <fullName evidence="2">Uncharacterized protein</fullName>
    </submittedName>
</protein>
<sequence>MTNTVTTTVEPPDRTTTWAWGGRSPPGRPTEGYRQPDDTQCDNPNTKPVEQ</sequence>
<dbReference type="EMBL" id="JAMQOM010000003">
    <property type="protein sequence ID" value="MDS0221291.1"/>
    <property type="molecule type" value="Genomic_DNA"/>
</dbReference>
<dbReference type="Proteomes" id="UP001253439">
    <property type="component" value="Unassembled WGS sequence"/>
</dbReference>
<name>A0AAE4EW58_9EURY</name>
<organism evidence="2 3">
    <name type="scientific">Haloarcula terrestris</name>
    <dbReference type="NCBI Taxonomy" id="2950533"/>
    <lineage>
        <taxon>Archaea</taxon>
        <taxon>Methanobacteriati</taxon>
        <taxon>Methanobacteriota</taxon>
        <taxon>Stenosarchaea group</taxon>
        <taxon>Halobacteria</taxon>
        <taxon>Halobacteriales</taxon>
        <taxon>Haloarculaceae</taxon>
        <taxon>Haloarcula</taxon>
    </lineage>
</organism>
<dbReference type="RefSeq" id="WP_310895947.1">
    <property type="nucleotide sequence ID" value="NZ_JAMQOM010000003.1"/>
</dbReference>
<accession>A0AAE4EW58</accession>
<gene>
    <name evidence="2" type="ORF">NDI54_08010</name>
</gene>
<dbReference type="AlphaFoldDB" id="A0AAE4EW58"/>
<feature type="region of interest" description="Disordered" evidence="1">
    <location>
        <begin position="1"/>
        <end position="51"/>
    </location>
</feature>
<feature type="compositionally biased region" description="Polar residues" evidence="1">
    <location>
        <begin position="41"/>
        <end position="51"/>
    </location>
</feature>